<evidence type="ECO:0000259" key="11">
    <source>
        <dbReference type="PROSITE" id="PS50076"/>
    </source>
</evidence>
<sequence>MSTDYNYDEQGQFFPYFVTTITGLVTIPVTISLLTRSKDLENTAPRIKSDFSPEHGDLIDGQRKKLRRQERKLGKFLFALSGWVVMAWMVYLMVVTTRTIPKIWDPYDVLGVARSASEKQIKSHYRKLSLTHHPDKLQPDPAKNLTTEAINDAWVEYTKAFKALTDEEVRNNYLQYGHPDGKQSFSIGIALPKWIVTEGHGRYVLLGYGIVLGVVLPYLVGKWWYGTQRVTKEKVLVSSAGNIFKEYKPDISEGGVLAALSTGTEFEEALKGHKAEAGLSKVESKLFQEGELSPLAGGLTVKDRQTLEENDEGARRKALALLWAYLGRVELDDQTLNAEKFEMAPIAHKLNDAFFAIALAYGNSIPLLSSYQTSQNILQAMPPKSPPLLQLPGFTPAVIRAVEGENARTHLSVKEYMNLPVDERRKRAVGPGLLSESEFVTAETVASQLPQLQIEKAFFKVMGEKVIIPSSLVQFVVKARIIPPGSKNVPPVSSKDLEDIDPKEGDLDALHGRKTGAEAEEAKKAELAGQPPLAYAPYFARDHSPRWHVFLADGKQNKIAVPPFTFTKFDKPLFDEQGNPTYNVQTLKMQFGAPPQPGQYKFTMHLVCDSYVGMDTKMDVILSVDHPSKAVEIEEEEEISEPDEGKRKRSNKKAMTDDWQKADKQTDTIAGQMAAMKGGETKQPKQAKRQVEESSGSDTEGDEESDTSATDTDTDTDDE</sequence>
<dbReference type="GeneID" id="31018543"/>
<dbReference type="SUPFAM" id="SSF81296">
    <property type="entry name" value="E set domains"/>
    <property type="match status" value="1"/>
</dbReference>
<evidence type="ECO:0000313" key="12">
    <source>
        <dbReference type="EMBL" id="OJD30114.1"/>
    </source>
</evidence>
<feature type="compositionally biased region" description="Acidic residues" evidence="9">
    <location>
        <begin position="699"/>
        <end position="719"/>
    </location>
</feature>
<dbReference type="STRING" id="236234.A0A1J9QQ09"/>
<protein>
    <submittedName>
        <fullName evidence="12">Protein translocation complex component</fullName>
    </submittedName>
</protein>
<organism evidence="12 13">
    <name type="scientific">Diplodia corticola</name>
    <dbReference type="NCBI Taxonomy" id="236234"/>
    <lineage>
        <taxon>Eukaryota</taxon>
        <taxon>Fungi</taxon>
        <taxon>Dikarya</taxon>
        <taxon>Ascomycota</taxon>
        <taxon>Pezizomycotina</taxon>
        <taxon>Dothideomycetes</taxon>
        <taxon>Dothideomycetes incertae sedis</taxon>
        <taxon>Botryosphaeriales</taxon>
        <taxon>Botryosphaeriaceae</taxon>
        <taxon>Diplodia</taxon>
    </lineage>
</organism>
<keyword evidence="5" id="KW-0653">Protein transport</keyword>
<evidence type="ECO:0000256" key="2">
    <source>
        <dbReference type="ARBA" id="ARBA00022448"/>
    </source>
</evidence>
<feature type="compositionally biased region" description="Basic and acidic residues" evidence="9">
    <location>
        <begin position="654"/>
        <end position="666"/>
    </location>
</feature>
<accession>A0A1J9QQ09</accession>
<dbReference type="GO" id="GO:0003723">
    <property type="term" value="F:RNA binding"/>
    <property type="evidence" value="ECO:0007669"/>
    <property type="project" value="TreeGrafter"/>
</dbReference>
<feature type="compositionally biased region" description="Acidic residues" evidence="9">
    <location>
        <begin position="633"/>
        <end position="642"/>
    </location>
</feature>
<keyword evidence="7 10" id="KW-0472">Membrane</keyword>
<dbReference type="SUPFAM" id="SSF158702">
    <property type="entry name" value="Sec63 N-terminal domain-like"/>
    <property type="match status" value="1"/>
</dbReference>
<feature type="transmembrane region" description="Helical" evidence="10">
    <location>
        <begin position="73"/>
        <end position="94"/>
    </location>
</feature>
<dbReference type="SMART" id="SM00271">
    <property type="entry name" value="DnaJ"/>
    <property type="match status" value="1"/>
</dbReference>
<dbReference type="OrthoDB" id="1734229at2759"/>
<dbReference type="InterPro" id="IPR035892">
    <property type="entry name" value="C2_domain_sf"/>
</dbReference>
<dbReference type="PANTHER" id="PTHR24075">
    <property type="entry name" value="SEC63 DOMAIN-CONTAINING"/>
    <property type="match status" value="1"/>
</dbReference>
<dbReference type="Proteomes" id="UP000183809">
    <property type="component" value="Unassembled WGS sequence"/>
</dbReference>
<dbReference type="Gene3D" id="1.10.3380.10">
    <property type="entry name" value="Sec63 N-terminal domain-like domain"/>
    <property type="match status" value="1"/>
</dbReference>
<dbReference type="GO" id="GO:0006614">
    <property type="term" value="P:SRP-dependent cotranslational protein targeting to membrane"/>
    <property type="evidence" value="ECO:0007669"/>
    <property type="project" value="TreeGrafter"/>
</dbReference>
<dbReference type="RefSeq" id="XP_020126374.1">
    <property type="nucleotide sequence ID" value="XM_020278282.1"/>
</dbReference>
<dbReference type="InterPro" id="IPR001623">
    <property type="entry name" value="DnaJ_domain"/>
</dbReference>
<evidence type="ECO:0000256" key="6">
    <source>
        <dbReference type="ARBA" id="ARBA00022989"/>
    </source>
</evidence>
<dbReference type="CDD" id="cd06257">
    <property type="entry name" value="DnaJ"/>
    <property type="match status" value="1"/>
</dbReference>
<dbReference type="EMBL" id="MNUE01000066">
    <property type="protein sequence ID" value="OJD30114.1"/>
    <property type="molecule type" value="Genomic_DNA"/>
</dbReference>
<dbReference type="Gene3D" id="1.10.287.110">
    <property type="entry name" value="DnaJ domain"/>
    <property type="match status" value="1"/>
</dbReference>
<dbReference type="InterPro" id="IPR014756">
    <property type="entry name" value="Ig_E-set"/>
</dbReference>
<evidence type="ECO:0000256" key="4">
    <source>
        <dbReference type="ARBA" id="ARBA00022824"/>
    </source>
</evidence>
<evidence type="ECO:0000313" key="13">
    <source>
        <dbReference type="Proteomes" id="UP000183809"/>
    </source>
</evidence>
<dbReference type="Pfam" id="PF02889">
    <property type="entry name" value="Sec63"/>
    <property type="match status" value="1"/>
</dbReference>
<dbReference type="SMART" id="SM00973">
    <property type="entry name" value="Sec63"/>
    <property type="match status" value="1"/>
</dbReference>
<dbReference type="PANTHER" id="PTHR24075:SF0">
    <property type="entry name" value="TRANSLOCATION PROTEIN SEC63 HOMOLOG"/>
    <property type="match status" value="1"/>
</dbReference>
<dbReference type="InterPro" id="IPR004179">
    <property type="entry name" value="Sec63-dom"/>
</dbReference>
<keyword evidence="13" id="KW-1185">Reference proteome</keyword>
<dbReference type="GO" id="GO:0031207">
    <property type="term" value="C:Sec62/Sec63 complex"/>
    <property type="evidence" value="ECO:0007669"/>
    <property type="project" value="TreeGrafter"/>
</dbReference>
<evidence type="ECO:0000256" key="9">
    <source>
        <dbReference type="SAM" id="MobiDB-lite"/>
    </source>
</evidence>
<dbReference type="FunFam" id="1.10.287.110:FF:000039">
    <property type="entry name" value="Protein translocation complex component (Npl1)"/>
    <property type="match status" value="1"/>
</dbReference>
<evidence type="ECO:0000256" key="10">
    <source>
        <dbReference type="SAM" id="Phobius"/>
    </source>
</evidence>
<feature type="transmembrane region" description="Helical" evidence="10">
    <location>
        <begin position="13"/>
        <end position="34"/>
    </location>
</feature>
<dbReference type="GO" id="GO:0006620">
    <property type="term" value="P:post-translational protein targeting to endoplasmic reticulum membrane"/>
    <property type="evidence" value="ECO:0007669"/>
    <property type="project" value="TreeGrafter"/>
</dbReference>
<dbReference type="AlphaFoldDB" id="A0A1J9QQ09"/>
<keyword evidence="8" id="KW-0143">Chaperone</keyword>
<keyword evidence="2" id="KW-0813">Transport</keyword>
<feature type="region of interest" description="Disordered" evidence="9">
    <location>
        <begin position="632"/>
        <end position="719"/>
    </location>
</feature>
<keyword evidence="6 10" id="KW-1133">Transmembrane helix</keyword>
<comment type="caution">
    <text evidence="12">The sequence shown here is derived from an EMBL/GenBank/DDBJ whole genome shotgun (WGS) entry which is preliminary data.</text>
</comment>
<reference evidence="12 13" key="1">
    <citation type="submission" date="2016-10" db="EMBL/GenBank/DDBJ databases">
        <title>Proteomics and genomics reveal pathogen-plant mechanisms compatible with a hemibiotrophic lifestyle of Diplodia corticola.</title>
        <authorList>
            <person name="Fernandes I."/>
            <person name="De Jonge R."/>
            <person name="Van De Peer Y."/>
            <person name="Devreese B."/>
            <person name="Alves A."/>
            <person name="Esteves A.C."/>
        </authorList>
    </citation>
    <scope>NUCLEOTIDE SEQUENCE [LARGE SCALE GENOMIC DNA]</scope>
    <source>
        <strain evidence="12 13">CBS 112549</strain>
    </source>
</reference>
<evidence type="ECO:0000256" key="3">
    <source>
        <dbReference type="ARBA" id="ARBA00022692"/>
    </source>
</evidence>
<evidence type="ECO:0000256" key="8">
    <source>
        <dbReference type="ARBA" id="ARBA00023186"/>
    </source>
</evidence>
<dbReference type="InterPro" id="IPR036869">
    <property type="entry name" value="J_dom_sf"/>
</dbReference>
<dbReference type="PRINTS" id="PR00625">
    <property type="entry name" value="JDOMAIN"/>
</dbReference>
<dbReference type="GO" id="GO:0008320">
    <property type="term" value="F:protein transmembrane transporter activity"/>
    <property type="evidence" value="ECO:0007669"/>
    <property type="project" value="TreeGrafter"/>
</dbReference>
<comment type="subcellular location">
    <subcellularLocation>
        <location evidence="1">Endoplasmic reticulum membrane</location>
        <topology evidence="1">Multi-pass membrane protein</topology>
    </subcellularLocation>
</comment>
<keyword evidence="4" id="KW-0256">Endoplasmic reticulum</keyword>
<feature type="transmembrane region" description="Helical" evidence="10">
    <location>
        <begin position="203"/>
        <end position="225"/>
    </location>
</feature>
<dbReference type="Pfam" id="PF00226">
    <property type="entry name" value="DnaJ"/>
    <property type="match status" value="1"/>
</dbReference>
<feature type="domain" description="J" evidence="11">
    <location>
        <begin position="105"/>
        <end position="177"/>
    </location>
</feature>
<name>A0A1J9QQ09_9PEZI</name>
<keyword evidence="3 10" id="KW-0812">Transmembrane</keyword>
<dbReference type="Gene3D" id="2.60.40.150">
    <property type="entry name" value="C2 domain"/>
    <property type="match status" value="1"/>
</dbReference>
<dbReference type="SUPFAM" id="SSF46565">
    <property type="entry name" value="Chaperone J-domain"/>
    <property type="match status" value="1"/>
</dbReference>
<proteinExistence type="predicted"/>
<evidence type="ECO:0000256" key="5">
    <source>
        <dbReference type="ARBA" id="ARBA00022927"/>
    </source>
</evidence>
<dbReference type="PROSITE" id="PS50076">
    <property type="entry name" value="DNAJ_2"/>
    <property type="match status" value="1"/>
</dbReference>
<gene>
    <name evidence="12" type="ORF">BKCO1_6600024</name>
</gene>
<evidence type="ECO:0000256" key="1">
    <source>
        <dbReference type="ARBA" id="ARBA00004477"/>
    </source>
</evidence>
<evidence type="ECO:0000256" key="7">
    <source>
        <dbReference type="ARBA" id="ARBA00023136"/>
    </source>
</evidence>